<name>A0A2U1E351_9FIRM</name>
<dbReference type="InterPro" id="IPR011990">
    <property type="entry name" value="TPR-like_helical_dom_sf"/>
</dbReference>
<dbReference type="SUPFAM" id="SSF48452">
    <property type="entry name" value="TPR-like"/>
    <property type="match status" value="1"/>
</dbReference>
<feature type="transmembrane region" description="Helical" evidence="2">
    <location>
        <begin position="30"/>
        <end position="49"/>
    </location>
</feature>
<dbReference type="InterPro" id="IPR019734">
    <property type="entry name" value="TPR_rpt"/>
</dbReference>
<evidence type="ECO:0000313" key="3">
    <source>
        <dbReference type="EMBL" id="PVY94377.1"/>
    </source>
</evidence>
<feature type="region of interest" description="Disordered" evidence="1">
    <location>
        <begin position="196"/>
        <end position="219"/>
    </location>
</feature>
<keyword evidence="2" id="KW-0812">Transmembrane</keyword>
<organism evidence="3 4">
    <name type="scientific">Ezakiella coagulans</name>
    <dbReference type="NCBI Taxonomy" id="46507"/>
    <lineage>
        <taxon>Bacteria</taxon>
        <taxon>Bacillati</taxon>
        <taxon>Bacillota</taxon>
        <taxon>Tissierellia</taxon>
        <taxon>Ezakiella</taxon>
    </lineage>
</organism>
<evidence type="ECO:0000256" key="2">
    <source>
        <dbReference type="SAM" id="Phobius"/>
    </source>
</evidence>
<keyword evidence="2" id="KW-1133">Transmembrane helix</keyword>
<keyword evidence="4" id="KW-1185">Reference proteome</keyword>
<evidence type="ECO:0000256" key="1">
    <source>
        <dbReference type="SAM" id="MobiDB-lite"/>
    </source>
</evidence>
<accession>A0A2U1E351</accession>
<dbReference type="Pfam" id="PF13181">
    <property type="entry name" value="TPR_8"/>
    <property type="match status" value="1"/>
</dbReference>
<comment type="caution">
    <text evidence="3">The sequence shown here is derived from an EMBL/GenBank/DDBJ whole genome shotgun (WGS) entry which is preliminary data.</text>
</comment>
<proteinExistence type="predicted"/>
<evidence type="ECO:0000313" key="4">
    <source>
        <dbReference type="Proteomes" id="UP000245793"/>
    </source>
</evidence>
<dbReference type="RefSeq" id="WP_116480157.1">
    <property type="nucleotide sequence ID" value="NZ_QEKV01000005.1"/>
</dbReference>
<protein>
    <submittedName>
        <fullName evidence="3">Tetratricopeptide repeat protein</fullName>
    </submittedName>
</protein>
<gene>
    <name evidence="3" type="ORF">C7381_10581</name>
</gene>
<dbReference type="Gene3D" id="1.25.40.10">
    <property type="entry name" value="Tetratricopeptide repeat domain"/>
    <property type="match status" value="1"/>
</dbReference>
<dbReference type="EMBL" id="QEKV01000005">
    <property type="protein sequence ID" value="PVY94377.1"/>
    <property type="molecule type" value="Genomic_DNA"/>
</dbReference>
<dbReference type="Proteomes" id="UP000245793">
    <property type="component" value="Unassembled WGS sequence"/>
</dbReference>
<keyword evidence="2" id="KW-0472">Membrane</keyword>
<dbReference type="AlphaFoldDB" id="A0A2U1E351"/>
<sequence length="219" mass="25465">MRAFIPNIINLGLAFLFIDLRQRGEISTPVMIGLIALSFVVVNALYFYLKKYFVSKRVRELKKFGYLLDENPEEYLKKVDENLSGAKEYELDYLTLHKANVLHKINRDAEAIETLSSHMPLFLDDNNKAIYFNNLVGLYLKQNDFKNAKKIFESNRDLLEKLEINPSFGFSILVNKASILLNHGDKKRAEKAIDEARKIAPSEKSQREIDEMKRKFLEK</sequence>
<reference evidence="3 4" key="1">
    <citation type="submission" date="2018-04" db="EMBL/GenBank/DDBJ databases">
        <title>Genomic Encyclopedia of Type Strains, Phase IV (KMG-IV): sequencing the most valuable type-strain genomes for metagenomic binning, comparative biology and taxonomic classification.</title>
        <authorList>
            <person name="Goeker M."/>
        </authorList>
    </citation>
    <scope>NUCLEOTIDE SEQUENCE [LARGE SCALE GENOMIC DNA]</scope>
    <source>
        <strain evidence="3 4">DSM 20705</strain>
    </source>
</reference>